<dbReference type="AlphaFoldDB" id="A0A953T7Q7"/>
<feature type="domain" description="Alpha/beta hydrolase fold-3" evidence="2">
    <location>
        <begin position="67"/>
        <end position="255"/>
    </location>
</feature>
<dbReference type="PANTHER" id="PTHR48081:SF33">
    <property type="entry name" value="KYNURENINE FORMAMIDASE"/>
    <property type="match status" value="1"/>
</dbReference>
<accession>A0A953T7Q7</accession>
<evidence type="ECO:0000259" key="2">
    <source>
        <dbReference type="Pfam" id="PF07859"/>
    </source>
</evidence>
<protein>
    <submittedName>
        <fullName evidence="3">Alpha/beta hydrolase</fullName>
    </submittedName>
</protein>
<comment type="caution">
    <text evidence="3">The sequence shown here is derived from an EMBL/GenBank/DDBJ whole genome shotgun (WGS) entry which is preliminary data.</text>
</comment>
<dbReference type="Proteomes" id="UP000739565">
    <property type="component" value="Unassembled WGS sequence"/>
</dbReference>
<dbReference type="InterPro" id="IPR050300">
    <property type="entry name" value="GDXG_lipolytic_enzyme"/>
</dbReference>
<dbReference type="InterPro" id="IPR013094">
    <property type="entry name" value="AB_hydrolase_3"/>
</dbReference>
<evidence type="ECO:0000313" key="3">
    <source>
        <dbReference type="EMBL" id="MBZ1350944.1"/>
    </source>
</evidence>
<keyword evidence="4" id="KW-1185">Reference proteome</keyword>
<evidence type="ECO:0000256" key="1">
    <source>
        <dbReference type="ARBA" id="ARBA00022801"/>
    </source>
</evidence>
<organism evidence="3 4">
    <name type="scientific">Zwartia hollandica</name>
    <dbReference type="NCBI Taxonomy" id="324606"/>
    <lineage>
        <taxon>Bacteria</taxon>
        <taxon>Pseudomonadati</taxon>
        <taxon>Pseudomonadota</taxon>
        <taxon>Betaproteobacteria</taxon>
        <taxon>Burkholderiales</taxon>
        <taxon>Alcaligenaceae</taxon>
        <taxon>Zwartia</taxon>
    </lineage>
</organism>
<dbReference type="SUPFAM" id="SSF53474">
    <property type="entry name" value="alpha/beta-Hydrolases"/>
    <property type="match status" value="1"/>
</dbReference>
<proteinExistence type="predicted"/>
<dbReference type="PANTHER" id="PTHR48081">
    <property type="entry name" value="AB HYDROLASE SUPERFAMILY PROTEIN C4A8.06C"/>
    <property type="match status" value="1"/>
</dbReference>
<dbReference type="EMBL" id="JAHXRI010000007">
    <property type="protein sequence ID" value="MBZ1350944.1"/>
    <property type="molecule type" value="Genomic_DNA"/>
</dbReference>
<name>A0A953T7Q7_9BURK</name>
<dbReference type="Gene3D" id="3.40.50.1820">
    <property type="entry name" value="alpha/beta hydrolase"/>
    <property type="match status" value="1"/>
</dbReference>
<sequence>MNEAVEKQYNPRTTVTPEQLLAFTEQGTRASEEARARYEGVYDLRYGPGPLETADFFYSGKPNQPVMVFFHGGYWRARDKKDYTFVVSGVLPLGCSVVVMNYDLCPAVTVAQIVDQTRRGLEWVAQQAAGWNVDGSKILVSGHSAGAHIIAATLAQTGAGFQLKQHGIKKAYLISGVFDVEPVLQISVNEEVHLQPADVRLLSPVRHPFAPDIHYEVVVGGAEPRDWIGESAKMAAHLKSMGCEVGLHELAGLNHYTVLHEMDSPSGYIAKLIARDLKTL</sequence>
<keyword evidence="1 3" id="KW-0378">Hydrolase</keyword>
<reference evidence="3" key="1">
    <citation type="submission" date="2021-07" db="EMBL/GenBank/DDBJ databases">
        <title>New genus and species of the family Alcaligenaceae.</title>
        <authorList>
            <person name="Hahn M.W."/>
        </authorList>
    </citation>
    <scope>NUCLEOTIDE SEQUENCE</scope>
    <source>
        <strain evidence="3">LF4-65</strain>
    </source>
</reference>
<dbReference type="Pfam" id="PF07859">
    <property type="entry name" value="Abhydrolase_3"/>
    <property type="match status" value="1"/>
</dbReference>
<gene>
    <name evidence="3" type="ORF">KZZ10_09840</name>
</gene>
<dbReference type="RefSeq" id="WP_259661346.1">
    <property type="nucleotide sequence ID" value="NZ_JAHXRI010000007.1"/>
</dbReference>
<dbReference type="GO" id="GO:0016787">
    <property type="term" value="F:hydrolase activity"/>
    <property type="evidence" value="ECO:0007669"/>
    <property type="project" value="UniProtKB-KW"/>
</dbReference>
<dbReference type="InterPro" id="IPR029058">
    <property type="entry name" value="AB_hydrolase_fold"/>
</dbReference>
<evidence type="ECO:0000313" key="4">
    <source>
        <dbReference type="Proteomes" id="UP000739565"/>
    </source>
</evidence>